<dbReference type="EMBL" id="CAJVCH010202151">
    <property type="protein sequence ID" value="CAG7730891.1"/>
    <property type="molecule type" value="Genomic_DNA"/>
</dbReference>
<accession>A0A8J2K9C2</accession>
<sequence length="26" mass="3204">MRISILWLHDLEQSYKIAFEQQFGHL</sequence>
<keyword evidence="2" id="KW-1185">Reference proteome</keyword>
<comment type="caution">
    <text evidence="1">The sequence shown here is derived from an EMBL/GenBank/DDBJ whole genome shotgun (WGS) entry which is preliminary data.</text>
</comment>
<gene>
    <name evidence="1" type="ORF">AFUS01_LOCUS19506</name>
</gene>
<proteinExistence type="predicted"/>
<name>A0A8J2K9C2_9HEXA</name>
<dbReference type="Proteomes" id="UP000708208">
    <property type="component" value="Unassembled WGS sequence"/>
</dbReference>
<organism evidence="1 2">
    <name type="scientific">Allacma fusca</name>
    <dbReference type="NCBI Taxonomy" id="39272"/>
    <lineage>
        <taxon>Eukaryota</taxon>
        <taxon>Metazoa</taxon>
        <taxon>Ecdysozoa</taxon>
        <taxon>Arthropoda</taxon>
        <taxon>Hexapoda</taxon>
        <taxon>Collembola</taxon>
        <taxon>Symphypleona</taxon>
        <taxon>Sminthuridae</taxon>
        <taxon>Allacma</taxon>
    </lineage>
</organism>
<reference evidence="1" key="1">
    <citation type="submission" date="2021-06" db="EMBL/GenBank/DDBJ databases">
        <authorList>
            <person name="Hodson N. C."/>
            <person name="Mongue J. A."/>
            <person name="Jaron S. K."/>
        </authorList>
    </citation>
    <scope>NUCLEOTIDE SEQUENCE</scope>
</reference>
<dbReference type="AlphaFoldDB" id="A0A8J2K9C2"/>
<evidence type="ECO:0000313" key="1">
    <source>
        <dbReference type="EMBL" id="CAG7730891.1"/>
    </source>
</evidence>
<protein>
    <submittedName>
        <fullName evidence="1">Uncharacterized protein</fullName>
    </submittedName>
</protein>
<evidence type="ECO:0000313" key="2">
    <source>
        <dbReference type="Proteomes" id="UP000708208"/>
    </source>
</evidence>
<feature type="non-terminal residue" evidence="1">
    <location>
        <position position="1"/>
    </location>
</feature>